<gene>
    <name evidence="1" type="ORF">YC6258_04950</name>
</gene>
<protein>
    <submittedName>
        <fullName evidence="1">Uncharacterized protein</fullName>
    </submittedName>
</protein>
<keyword evidence="2" id="KW-1185">Reference proteome</keyword>
<accession>A0A0C5VQT8</accession>
<proteinExistence type="predicted"/>
<dbReference type="AlphaFoldDB" id="A0A0C5VQT8"/>
<sequence>MSWYFLIRFVYFSHVDVTAILRHAITFPTRLYWDFTRKSIIYDRAFMASLPWLYVCRHHLTAA</sequence>
<evidence type="ECO:0000313" key="1">
    <source>
        <dbReference type="EMBL" id="AJQ96982.1"/>
    </source>
</evidence>
<evidence type="ECO:0000313" key="2">
    <source>
        <dbReference type="Proteomes" id="UP000032266"/>
    </source>
</evidence>
<name>A0A0C5VQT8_9GAMM</name>
<dbReference type="EMBL" id="CP007142">
    <property type="protein sequence ID" value="AJQ96982.1"/>
    <property type="molecule type" value="Genomic_DNA"/>
</dbReference>
<dbReference type="HOGENOM" id="CLU_2879586_0_0_6"/>
<dbReference type="KEGG" id="gsn:YC6258_04950"/>
<reference evidence="1 2" key="1">
    <citation type="submission" date="2014-01" db="EMBL/GenBank/DDBJ databases">
        <title>Full genme sequencing of cellulolytic bacterium Gynuella sunshinyii YC6258T gen. nov., sp. nov.</title>
        <authorList>
            <person name="Khan H."/>
            <person name="Chung E.J."/>
            <person name="Chung Y.R."/>
        </authorList>
    </citation>
    <scope>NUCLEOTIDE SEQUENCE [LARGE SCALE GENOMIC DNA]</scope>
    <source>
        <strain evidence="1 2">YC6258</strain>
    </source>
</reference>
<organism evidence="1 2">
    <name type="scientific">Gynuella sunshinyii YC6258</name>
    <dbReference type="NCBI Taxonomy" id="1445510"/>
    <lineage>
        <taxon>Bacteria</taxon>
        <taxon>Pseudomonadati</taxon>
        <taxon>Pseudomonadota</taxon>
        <taxon>Gammaproteobacteria</taxon>
        <taxon>Oceanospirillales</taxon>
        <taxon>Saccharospirillaceae</taxon>
        <taxon>Gynuella</taxon>
    </lineage>
</organism>
<dbReference type="Proteomes" id="UP000032266">
    <property type="component" value="Chromosome"/>
</dbReference>